<organism evidence="2 3">
    <name type="scientific">Trichoplusia ni</name>
    <name type="common">Cabbage looper</name>
    <dbReference type="NCBI Taxonomy" id="7111"/>
    <lineage>
        <taxon>Eukaryota</taxon>
        <taxon>Metazoa</taxon>
        <taxon>Ecdysozoa</taxon>
        <taxon>Arthropoda</taxon>
        <taxon>Hexapoda</taxon>
        <taxon>Insecta</taxon>
        <taxon>Pterygota</taxon>
        <taxon>Neoptera</taxon>
        <taxon>Endopterygota</taxon>
        <taxon>Lepidoptera</taxon>
        <taxon>Glossata</taxon>
        <taxon>Ditrysia</taxon>
        <taxon>Noctuoidea</taxon>
        <taxon>Noctuidae</taxon>
        <taxon>Plusiinae</taxon>
        <taxon>Trichoplusia</taxon>
    </lineage>
</organism>
<protein>
    <submittedName>
        <fullName evidence="3">Uncharacterized protein LOC113492069</fullName>
    </submittedName>
</protein>
<dbReference type="InParanoid" id="A0A7E5VA47"/>
<dbReference type="GeneID" id="113492069"/>
<sequence>MNFDGKVVLVTGSSSGIGAAIAIQFSQLGAKVSLVARNEKKLNEVAKKCKDPLVIIADVTKEDDAKRIVADTVKHYGQLDVLVNSAGICVGASILAENTMKAYDQVMATNLRAIVHLTHLAAPHIIKTKGNIVNISSISALRTISKEGFAYNTAKAGLDHFTRSIAAELASSGVRVNAVNPGMVKTDLLTNMGLPEEQREPIYEFMKTFTAQKRVSDPEEIAEVVVFLASDKAKAITGANYLCDNGVSVKVD</sequence>
<dbReference type="InterPro" id="IPR036291">
    <property type="entry name" value="NAD(P)-bd_dom_sf"/>
</dbReference>
<dbReference type="AlphaFoldDB" id="A0A7E5VA47"/>
<accession>A0A7E5VA47</accession>
<reference evidence="3" key="1">
    <citation type="submission" date="2025-08" db="UniProtKB">
        <authorList>
            <consortium name="RefSeq"/>
        </authorList>
    </citation>
    <scope>IDENTIFICATION</scope>
</reference>
<name>A0A7E5VA47_TRINI</name>
<dbReference type="GO" id="GO:0016491">
    <property type="term" value="F:oxidoreductase activity"/>
    <property type="evidence" value="ECO:0007669"/>
    <property type="project" value="UniProtKB-KW"/>
</dbReference>
<evidence type="ECO:0000313" key="3">
    <source>
        <dbReference type="RefSeq" id="XP_026725156.1"/>
    </source>
</evidence>
<dbReference type="OrthoDB" id="47007at2759"/>
<dbReference type="PROSITE" id="PS00061">
    <property type="entry name" value="ADH_SHORT"/>
    <property type="match status" value="1"/>
</dbReference>
<dbReference type="PRINTS" id="PR00081">
    <property type="entry name" value="GDHRDH"/>
</dbReference>
<dbReference type="PANTHER" id="PTHR43975:SF2">
    <property type="entry name" value="EG:BACR7A4.14 PROTEIN-RELATED"/>
    <property type="match status" value="1"/>
</dbReference>
<evidence type="ECO:0000256" key="1">
    <source>
        <dbReference type="ARBA" id="ARBA00023002"/>
    </source>
</evidence>
<dbReference type="InterPro" id="IPR020904">
    <property type="entry name" value="Sc_DH/Rdtase_CS"/>
</dbReference>
<dbReference type="Gene3D" id="3.40.50.720">
    <property type="entry name" value="NAD(P)-binding Rossmann-like Domain"/>
    <property type="match status" value="1"/>
</dbReference>
<dbReference type="RefSeq" id="XP_026725156.1">
    <property type="nucleotide sequence ID" value="XM_026869355.1"/>
</dbReference>
<gene>
    <name evidence="3" type="primary">LOC113492069</name>
</gene>
<evidence type="ECO:0000313" key="2">
    <source>
        <dbReference type="Proteomes" id="UP000322000"/>
    </source>
</evidence>
<proteinExistence type="predicted"/>
<keyword evidence="2" id="KW-1185">Reference proteome</keyword>
<dbReference type="FunFam" id="3.40.50.720:FF:000084">
    <property type="entry name" value="Short-chain dehydrogenase reductase"/>
    <property type="match status" value="1"/>
</dbReference>
<dbReference type="SUPFAM" id="SSF51735">
    <property type="entry name" value="NAD(P)-binding Rossmann-fold domains"/>
    <property type="match status" value="1"/>
</dbReference>
<dbReference type="PANTHER" id="PTHR43975">
    <property type="entry name" value="ZGC:101858"/>
    <property type="match status" value="1"/>
</dbReference>
<dbReference type="KEGG" id="tnl:113492069"/>
<dbReference type="InterPro" id="IPR002347">
    <property type="entry name" value="SDR_fam"/>
</dbReference>
<dbReference type="Pfam" id="PF13561">
    <property type="entry name" value="adh_short_C2"/>
    <property type="match status" value="1"/>
</dbReference>
<keyword evidence="1" id="KW-0560">Oxidoreductase</keyword>
<dbReference type="Proteomes" id="UP000322000">
    <property type="component" value="Chromosome 3"/>
</dbReference>
<dbReference type="PRINTS" id="PR00080">
    <property type="entry name" value="SDRFAMILY"/>
</dbReference>